<dbReference type="InterPro" id="IPR051788">
    <property type="entry name" value="MFS_Transporter"/>
</dbReference>
<reference evidence="9" key="1">
    <citation type="submission" date="2018-06" db="EMBL/GenBank/DDBJ databases">
        <authorList>
            <consortium name="Pathogen Informatics"/>
            <person name="Doyle S."/>
        </authorList>
    </citation>
    <scope>NUCLEOTIDE SEQUENCE [LARGE SCALE GENOMIC DNA]</scope>
    <source>
        <strain evidence="9">NCTC13765</strain>
    </source>
</reference>
<sequence>MKRFLEKASILGLSLILTTAFSISSALPAMVDFYREKTPNQVELLVSLPSVGIMVMLLFNTWIERFLNEHQIITSGLLLLSLCGFAPFISRDYDFIFLSRFLFGLGVGLINAKAISIISERYSGQERLQMLGYRGSAEVVGTALLTLAVGQLLQFGWASTFLIYSFGFVILACYLLFVPQREEKVGSLASKNKTKMARQQYKLTIFLSAIAAVIVCTNVAITLRVPGLVVRSGMGTAQLASWILSGMQLTGILAGISFAGLTGRYQKRLLMLAALTFGCAQIVIGFSFNPLLLIMSTLVAGFSYSISLTAIFHQVSENIPHTSLNQATSIVVLGCSLGASATTFVLSFIDRLSNSTILLFSLLGGFMIASALLAGLTNHTEEDESHAS</sequence>
<evidence type="ECO:0000256" key="6">
    <source>
        <dbReference type="ARBA" id="ARBA00023136"/>
    </source>
</evidence>
<evidence type="ECO:0000313" key="10">
    <source>
        <dbReference type="Proteomes" id="UP000254634"/>
    </source>
</evidence>
<feature type="transmembrane region" description="Helical" evidence="7">
    <location>
        <begin position="294"/>
        <end position="315"/>
    </location>
</feature>
<feature type="transmembrane region" description="Helical" evidence="7">
    <location>
        <begin position="161"/>
        <end position="179"/>
    </location>
</feature>
<proteinExistence type="inferred from homology"/>
<gene>
    <name evidence="9" type="ORF">NCTC13765_01470</name>
</gene>
<keyword evidence="5 7" id="KW-1133">Transmembrane helix</keyword>
<evidence type="ECO:0000256" key="2">
    <source>
        <dbReference type="ARBA" id="ARBA00008335"/>
    </source>
</evidence>
<accession>A0A380L0U0</accession>
<feature type="transmembrane region" description="Helical" evidence="7">
    <location>
        <begin position="327"/>
        <end position="349"/>
    </location>
</feature>
<organism evidence="9 10">
    <name type="scientific">Streptococcus massiliensis</name>
    <dbReference type="NCBI Taxonomy" id="313439"/>
    <lineage>
        <taxon>Bacteria</taxon>
        <taxon>Bacillati</taxon>
        <taxon>Bacillota</taxon>
        <taxon>Bacilli</taxon>
        <taxon>Lactobacillales</taxon>
        <taxon>Streptococcaceae</taxon>
        <taxon>Streptococcus</taxon>
    </lineage>
</organism>
<protein>
    <submittedName>
        <fullName evidence="9">Arabinose efflux permease</fullName>
    </submittedName>
</protein>
<feature type="transmembrane region" description="Helical" evidence="7">
    <location>
        <begin position="269"/>
        <end position="288"/>
    </location>
</feature>
<feature type="transmembrane region" description="Helical" evidence="7">
    <location>
        <begin position="72"/>
        <end position="89"/>
    </location>
</feature>
<comment type="subcellular location">
    <subcellularLocation>
        <location evidence="1">Cell membrane</location>
        <topology evidence="1">Multi-pass membrane protein</topology>
    </subcellularLocation>
</comment>
<dbReference type="GO" id="GO:0005886">
    <property type="term" value="C:plasma membrane"/>
    <property type="evidence" value="ECO:0007669"/>
    <property type="project" value="UniProtKB-SubCell"/>
</dbReference>
<dbReference type="PANTHER" id="PTHR23514">
    <property type="entry name" value="BYPASS OF STOP CODON PROTEIN 6"/>
    <property type="match status" value="1"/>
</dbReference>
<feature type="transmembrane region" description="Helical" evidence="7">
    <location>
        <begin position="241"/>
        <end position="262"/>
    </location>
</feature>
<dbReference type="GO" id="GO:0022857">
    <property type="term" value="F:transmembrane transporter activity"/>
    <property type="evidence" value="ECO:0007669"/>
    <property type="project" value="InterPro"/>
</dbReference>
<evidence type="ECO:0000256" key="7">
    <source>
        <dbReference type="SAM" id="Phobius"/>
    </source>
</evidence>
<evidence type="ECO:0000256" key="3">
    <source>
        <dbReference type="ARBA" id="ARBA00022448"/>
    </source>
</evidence>
<feature type="transmembrane region" description="Helical" evidence="7">
    <location>
        <begin position="44"/>
        <end position="63"/>
    </location>
</feature>
<keyword evidence="3" id="KW-0813">Transport</keyword>
<feature type="transmembrane region" description="Helical" evidence="7">
    <location>
        <begin position="136"/>
        <end position="155"/>
    </location>
</feature>
<feature type="transmembrane region" description="Helical" evidence="7">
    <location>
        <begin position="355"/>
        <end position="376"/>
    </location>
</feature>
<dbReference type="SUPFAM" id="SSF103473">
    <property type="entry name" value="MFS general substrate transporter"/>
    <property type="match status" value="1"/>
</dbReference>
<keyword evidence="6 7" id="KW-0472">Membrane</keyword>
<evidence type="ECO:0000256" key="5">
    <source>
        <dbReference type="ARBA" id="ARBA00022989"/>
    </source>
</evidence>
<feature type="transmembrane region" description="Helical" evidence="7">
    <location>
        <begin position="95"/>
        <end position="115"/>
    </location>
</feature>
<evidence type="ECO:0000259" key="8">
    <source>
        <dbReference type="PROSITE" id="PS50850"/>
    </source>
</evidence>
<feature type="domain" description="Major facilitator superfamily (MFS) profile" evidence="8">
    <location>
        <begin position="1"/>
        <end position="382"/>
    </location>
</feature>
<dbReference type="Pfam" id="PF07690">
    <property type="entry name" value="MFS_1"/>
    <property type="match status" value="1"/>
</dbReference>
<dbReference type="InterPro" id="IPR036259">
    <property type="entry name" value="MFS_trans_sf"/>
</dbReference>
<evidence type="ECO:0000256" key="4">
    <source>
        <dbReference type="ARBA" id="ARBA00022692"/>
    </source>
</evidence>
<dbReference type="InterPro" id="IPR011701">
    <property type="entry name" value="MFS"/>
</dbReference>
<dbReference type="EMBL" id="UHFR01000005">
    <property type="protein sequence ID" value="SUN76964.1"/>
    <property type="molecule type" value="Genomic_DNA"/>
</dbReference>
<dbReference type="Proteomes" id="UP000254634">
    <property type="component" value="Unassembled WGS sequence"/>
</dbReference>
<feature type="transmembrane region" description="Helical" evidence="7">
    <location>
        <begin position="200"/>
        <end position="221"/>
    </location>
</feature>
<dbReference type="InterPro" id="IPR020846">
    <property type="entry name" value="MFS_dom"/>
</dbReference>
<evidence type="ECO:0000256" key="1">
    <source>
        <dbReference type="ARBA" id="ARBA00004651"/>
    </source>
</evidence>
<keyword evidence="4 7" id="KW-0812">Transmembrane</keyword>
<evidence type="ECO:0000313" key="9">
    <source>
        <dbReference type="EMBL" id="SUN76964.1"/>
    </source>
</evidence>
<comment type="similarity">
    <text evidence="2">Belongs to the major facilitator superfamily.</text>
</comment>
<dbReference type="PANTHER" id="PTHR23514:SF3">
    <property type="entry name" value="BYPASS OF STOP CODON PROTEIN 6"/>
    <property type="match status" value="1"/>
</dbReference>
<name>A0A380L0U0_9STRE</name>
<dbReference type="OrthoDB" id="1650550at2"/>
<dbReference type="PROSITE" id="PS50850">
    <property type="entry name" value="MFS"/>
    <property type="match status" value="1"/>
</dbReference>
<keyword evidence="10" id="KW-1185">Reference proteome</keyword>
<dbReference type="STRING" id="1123307.GCA_000380065_01102"/>
<dbReference type="RefSeq" id="WP_018371803.1">
    <property type="nucleotide sequence ID" value="NZ_UHFR01000005.1"/>
</dbReference>
<dbReference type="AlphaFoldDB" id="A0A380L0U0"/>
<dbReference type="Gene3D" id="1.20.1250.20">
    <property type="entry name" value="MFS general substrate transporter like domains"/>
    <property type="match status" value="2"/>
</dbReference>